<keyword evidence="7 10" id="KW-1133">Transmembrane helix</keyword>
<evidence type="ECO:0000256" key="7">
    <source>
        <dbReference type="ARBA" id="ARBA00022989"/>
    </source>
</evidence>
<keyword evidence="14" id="KW-1185">Reference proteome</keyword>
<feature type="transmembrane region" description="Helical" evidence="10">
    <location>
        <begin position="142"/>
        <end position="171"/>
    </location>
</feature>
<feature type="compositionally biased region" description="Gly residues" evidence="9">
    <location>
        <begin position="587"/>
        <end position="599"/>
    </location>
</feature>
<dbReference type="Pfam" id="PF00005">
    <property type="entry name" value="ABC_tran"/>
    <property type="match status" value="1"/>
</dbReference>
<evidence type="ECO:0000256" key="8">
    <source>
        <dbReference type="ARBA" id="ARBA00023136"/>
    </source>
</evidence>
<gene>
    <name evidence="13" type="ORF">NJQ99_05755</name>
</gene>
<comment type="caution">
    <text evidence="13">The sequence shown here is derived from an EMBL/GenBank/DDBJ whole genome shotgun (WGS) entry which is preliminary data.</text>
</comment>
<organism evidence="13 14">
    <name type="scientific">Futiania mangrovi</name>
    <dbReference type="NCBI Taxonomy" id="2959716"/>
    <lineage>
        <taxon>Bacteria</taxon>
        <taxon>Pseudomonadati</taxon>
        <taxon>Pseudomonadota</taxon>
        <taxon>Alphaproteobacteria</taxon>
        <taxon>Futianiales</taxon>
        <taxon>Futianiaceae</taxon>
        <taxon>Futiania</taxon>
    </lineage>
</organism>
<dbReference type="InterPro" id="IPR011527">
    <property type="entry name" value="ABC1_TM_dom"/>
</dbReference>
<feature type="region of interest" description="Disordered" evidence="9">
    <location>
        <begin position="561"/>
        <end position="619"/>
    </location>
</feature>
<evidence type="ECO:0000256" key="6">
    <source>
        <dbReference type="ARBA" id="ARBA00022840"/>
    </source>
</evidence>
<evidence type="ECO:0000256" key="2">
    <source>
        <dbReference type="ARBA" id="ARBA00022448"/>
    </source>
</evidence>
<feature type="domain" description="ABC transporter" evidence="11">
    <location>
        <begin position="328"/>
        <end position="563"/>
    </location>
</feature>
<proteinExistence type="predicted"/>
<dbReference type="SUPFAM" id="SSF52540">
    <property type="entry name" value="P-loop containing nucleoside triphosphate hydrolases"/>
    <property type="match status" value="1"/>
</dbReference>
<dbReference type="GO" id="GO:0034040">
    <property type="term" value="F:ATPase-coupled lipid transmembrane transporter activity"/>
    <property type="evidence" value="ECO:0007669"/>
    <property type="project" value="TreeGrafter"/>
</dbReference>
<dbReference type="PROSITE" id="PS50893">
    <property type="entry name" value="ABC_TRANSPORTER_2"/>
    <property type="match status" value="1"/>
</dbReference>
<dbReference type="Proteomes" id="UP001055804">
    <property type="component" value="Unassembled WGS sequence"/>
</dbReference>
<feature type="transmembrane region" description="Helical" evidence="10">
    <location>
        <begin position="20"/>
        <end position="44"/>
    </location>
</feature>
<keyword evidence="8 10" id="KW-0472">Membrane</keyword>
<dbReference type="PROSITE" id="PS00211">
    <property type="entry name" value="ABC_TRANSPORTER_1"/>
    <property type="match status" value="1"/>
</dbReference>
<keyword evidence="4 10" id="KW-0812">Transmembrane</keyword>
<sequence length="632" mass="67052">MTRKTGDAGEGFKALRSAFLATAGFSMVINLLMLVSPVYMMQVYDRVLTSQSGETLVALTAVAVGLLVIYGVLEGVRGRMLIRIGNAFDERIRRPVFNALALRALTAGAGGRLAGLRDVDTVRQFLTGAGPAAFFDAPWIPVYLLVIFLIHPVLGGIAVAGAVLLIGMALATEWISRTRLREAGQHLGEAEQFADQTVRNIEALRAMGMTGRARTRWLGRWYRGLSLQSEAADWVAVLQGLSKALRIVLQVGVLAGGASLVLVHEMSAGMMIAASIIVGRAVAPVEQMIGSWRGFVGARGAYDRLKELLAAFPEPGKRMRLPRPEGQVTVENAAAVAPGGREPILRGISFAMEPGEVMAVIGPSASGKSTLARLLVGVWPAAAGAVRLGGADVFRWAHGDLGRYVGYVPQDVELFDATVKENIARLGDIDPQKVVDAARLAGVHELILSLPDGYETRIGEGGRALSGGQRQRIALARALYDNPAFVVLDEPNANLDHDGDLALLKCIAELKRRGITVVLISHRPSMLQGVDRILVLRDGMVSALGPRDEILNRTAQPLPFFKPSHQITTQPGDDQAGDEASAANDPHGGGGAPGAGGGAANQAATDDHDAAAREAPGRARRVLEHFKEAVNG</sequence>
<feature type="transmembrane region" description="Helical" evidence="10">
    <location>
        <begin position="96"/>
        <end position="115"/>
    </location>
</feature>
<evidence type="ECO:0000313" key="14">
    <source>
        <dbReference type="Proteomes" id="UP001055804"/>
    </source>
</evidence>
<evidence type="ECO:0000256" key="9">
    <source>
        <dbReference type="SAM" id="MobiDB-lite"/>
    </source>
</evidence>
<dbReference type="GO" id="GO:0030253">
    <property type="term" value="P:protein secretion by the type I secretion system"/>
    <property type="evidence" value="ECO:0007669"/>
    <property type="project" value="InterPro"/>
</dbReference>
<dbReference type="InterPro" id="IPR036640">
    <property type="entry name" value="ABC1_TM_sf"/>
</dbReference>
<dbReference type="CDD" id="cd18586">
    <property type="entry name" value="ABC_6TM_PrtD_like"/>
    <property type="match status" value="1"/>
</dbReference>
<name>A0A9J6P8D4_9PROT</name>
<comment type="subcellular location">
    <subcellularLocation>
        <location evidence="1">Cell membrane</location>
        <topology evidence="1">Multi-pass membrane protein</topology>
    </subcellularLocation>
</comment>
<dbReference type="InterPro" id="IPR017871">
    <property type="entry name" value="ABC_transporter-like_CS"/>
</dbReference>
<feature type="transmembrane region" description="Helical" evidence="10">
    <location>
        <begin position="56"/>
        <end position="76"/>
    </location>
</feature>
<evidence type="ECO:0000256" key="10">
    <source>
        <dbReference type="SAM" id="Phobius"/>
    </source>
</evidence>
<dbReference type="SMART" id="SM00382">
    <property type="entry name" value="AAA"/>
    <property type="match status" value="1"/>
</dbReference>
<dbReference type="PANTHER" id="PTHR24221">
    <property type="entry name" value="ATP-BINDING CASSETTE SUB-FAMILY B"/>
    <property type="match status" value="1"/>
</dbReference>
<protein>
    <submittedName>
        <fullName evidence="13">Type I secretion system permease/ATPase</fullName>
    </submittedName>
</protein>
<dbReference type="GO" id="GO:0030256">
    <property type="term" value="C:type I protein secretion system complex"/>
    <property type="evidence" value="ECO:0007669"/>
    <property type="project" value="InterPro"/>
</dbReference>
<evidence type="ECO:0000313" key="13">
    <source>
        <dbReference type="EMBL" id="MCP1335908.1"/>
    </source>
</evidence>
<dbReference type="FunFam" id="3.40.50.300:FF:001444">
    <property type="entry name" value="ABC transporter ATP-binding protein"/>
    <property type="match status" value="1"/>
</dbReference>
<dbReference type="GO" id="GO:0005886">
    <property type="term" value="C:plasma membrane"/>
    <property type="evidence" value="ECO:0007669"/>
    <property type="project" value="UniProtKB-SubCell"/>
</dbReference>
<dbReference type="Gene3D" id="3.40.50.300">
    <property type="entry name" value="P-loop containing nucleotide triphosphate hydrolases"/>
    <property type="match status" value="1"/>
</dbReference>
<dbReference type="InterPro" id="IPR039421">
    <property type="entry name" value="Type_1_exporter"/>
</dbReference>
<feature type="domain" description="ABC transmembrane type-1" evidence="12">
    <location>
        <begin position="20"/>
        <end position="297"/>
    </location>
</feature>
<dbReference type="AlphaFoldDB" id="A0A9J6P8D4"/>
<dbReference type="SUPFAM" id="SSF90123">
    <property type="entry name" value="ABC transporter transmembrane region"/>
    <property type="match status" value="1"/>
</dbReference>
<evidence type="ECO:0000256" key="4">
    <source>
        <dbReference type="ARBA" id="ARBA00022692"/>
    </source>
</evidence>
<dbReference type="GO" id="GO:0016887">
    <property type="term" value="F:ATP hydrolysis activity"/>
    <property type="evidence" value="ECO:0007669"/>
    <property type="project" value="InterPro"/>
</dbReference>
<dbReference type="InterPro" id="IPR010128">
    <property type="entry name" value="ATPase_T1SS_PrtD-like"/>
</dbReference>
<dbReference type="Gene3D" id="1.20.1560.10">
    <property type="entry name" value="ABC transporter type 1, transmembrane domain"/>
    <property type="match status" value="1"/>
</dbReference>
<feature type="compositionally biased region" description="Basic and acidic residues" evidence="9">
    <location>
        <begin position="605"/>
        <end position="619"/>
    </location>
</feature>
<keyword evidence="2" id="KW-0813">Transport</keyword>
<dbReference type="GO" id="GO:0140359">
    <property type="term" value="F:ABC-type transporter activity"/>
    <property type="evidence" value="ECO:0007669"/>
    <property type="project" value="InterPro"/>
</dbReference>
<keyword evidence="3" id="KW-1003">Cell membrane</keyword>
<dbReference type="InterPro" id="IPR003593">
    <property type="entry name" value="AAA+_ATPase"/>
</dbReference>
<dbReference type="PROSITE" id="PS50929">
    <property type="entry name" value="ABC_TM1F"/>
    <property type="match status" value="1"/>
</dbReference>
<dbReference type="InterPro" id="IPR047957">
    <property type="entry name" value="ABC_AprD-like_6TM"/>
</dbReference>
<dbReference type="InterPro" id="IPR027417">
    <property type="entry name" value="P-loop_NTPase"/>
</dbReference>
<dbReference type="NCBIfam" id="TIGR01842">
    <property type="entry name" value="type_I_sec_PrtD"/>
    <property type="match status" value="1"/>
</dbReference>
<dbReference type="InterPro" id="IPR003439">
    <property type="entry name" value="ABC_transporter-like_ATP-bd"/>
</dbReference>
<evidence type="ECO:0000259" key="11">
    <source>
        <dbReference type="PROSITE" id="PS50893"/>
    </source>
</evidence>
<evidence type="ECO:0000259" key="12">
    <source>
        <dbReference type="PROSITE" id="PS50929"/>
    </source>
</evidence>
<evidence type="ECO:0000256" key="5">
    <source>
        <dbReference type="ARBA" id="ARBA00022741"/>
    </source>
</evidence>
<keyword evidence="5" id="KW-0547">Nucleotide-binding</keyword>
<dbReference type="EMBL" id="JAMZFT010000001">
    <property type="protein sequence ID" value="MCP1335908.1"/>
    <property type="molecule type" value="Genomic_DNA"/>
</dbReference>
<dbReference type="Pfam" id="PF00664">
    <property type="entry name" value="ABC_membrane"/>
    <property type="match status" value="1"/>
</dbReference>
<evidence type="ECO:0000256" key="1">
    <source>
        <dbReference type="ARBA" id="ARBA00004651"/>
    </source>
</evidence>
<evidence type="ECO:0000256" key="3">
    <source>
        <dbReference type="ARBA" id="ARBA00022475"/>
    </source>
</evidence>
<keyword evidence="6" id="KW-0067">ATP-binding</keyword>
<reference evidence="13" key="1">
    <citation type="submission" date="2022-06" db="EMBL/GenBank/DDBJ databases">
        <title>Isolation and Genomics of Futiania mangrovii gen. nov., sp. nov., a Rare and Metabolically-versatile member in the Class Alphaproteobacteria.</title>
        <authorList>
            <person name="Liu L."/>
            <person name="Huang W.-C."/>
            <person name="Pan J."/>
            <person name="Li J."/>
            <person name="Huang Y."/>
            <person name="Du H."/>
            <person name="Liu Y."/>
            <person name="Li M."/>
        </authorList>
    </citation>
    <scope>NUCLEOTIDE SEQUENCE</scope>
    <source>
        <strain evidence="13">FT118</strain>
    </source>
</reference>
<accession>A0A9J6P8D4</accession>
<dbReference type="PANTHER" id="PTHR24221:SF248">
    <property type="entry name" value="ABC TRANSPORTER TRANSMEMBRANE REGION"/>
    <property type="match status" value="1"/>
</dbReference>
<dbReference type="GO" id="GO:0005524">
    <property type="term" value="F:ATP binding"/>
    <property type="evidence" value="ECO:0007669"/>
    <property type="project" value="UniProtKB-KW"/>
</dbReference>
<dbReference type="RefSeq" id="WP_269331834.1">
    <property type="nucleotide sequence ID" value="NZ_JAMZFT010000001.1"/>
</dbReference>